<evidence type="ECO:0000313" key="3">
    <source>
        <dbReference type="Proteomes" id="UP000002051"/>
    </source>
</evidence>
<protein>
    <recommendedName>
        <fullName evidence="4">RNA-directed DNA polymerase</fullName>
    </recommendedName>
</protein>
<organism evidence="1 3">
    <name type="scientific">Medicago truncatula</name>
    <name type="common">Barrel medic</name>
    <name type="synonym">Medicago tribuloides</name>
    <dbReference type="NCBI Taxonomy" id="3880"/>
    <lineage>
        <taxon>Eukaryota</taxon>
        <taxon>Viridiplantae</taxon>
        <taxon>Streptophyta</taxon>
        <taxon>Embryophyta</taxon>
        <taxon>Tracheophyta</taxon>
        <taxon>Spermatophyta</taxon>
        <taxon>Magnoliopsida</taxon>
        <taxon>eudicotyledons</taxon>
        <taxon>Gunneridae</taxon>
        <taxon>Pentapetalae</taxon>
        <taxon>rosids</taxon>
        <taxon>fabids</taxon>
        <taxon>Fabales</taxon>
        <taxon>Fabaceae</taxon>
        <taxon>Papilionoideae</taxon>
        <taxon>50 kb inversion clade</taxon>
        <taxon>NPAAA clade</taxon>
        <taxon>Hologalegina</taxon>
        <taxon>IRL clade</taxon>
        <taxon>Trifolieae</taxon>
        <taxon>Medicago</taxon>
    </lineage>
</organism>
<dbReference type="HOGENOM" id="CLU_121640_1_0_1"/>
<reference evidence="1 3" key="1">
    <citation type="journal article" date="2011" name="Nature">
        <title>The Medicago genome provides insight into the evolution of rhizobial symbioses.</title>
        <authorList>
            <person name="Young N.D."/>
            <person name="Debelle F."/>
            <person name="Oldroyd G.E."/>
            <person name="Geurts R."/>
            <person name="Cannon S.B."/>
            <person name="Udvardi M.K."/>
            <person name="Benedito V.A."/>
            <person name="Mayer K.F."/>
            <person name="Gouzy J."/>
            <person name="Schoof H."/>
            <person name="Van de Peer Y."/>
            <person name="Proost S."/>
            <person name="Cook D.R."/>
            <person name="Meyers B.C."/>
            <person name="Spannagl M."/>
            <person name="Cheung F."/>
            <person name="De Mita S."/>
            <person name="Krishnakumar V."/>
            <person name="Gundlach H."/>
            <person name="Zhou S."/>
            <person name="Mudge J."/>
            <person name="Bharti A.K."/>
            <person name="Murray J.D."/>
            <person name="Naoumkina M.A."/>
            <person name="Rosen B."/>
            <person name="Silverstein K.A."/>
            <person name="Tang H."/>
            <person name="Rombauts S."/>
            <person name="Zhao P.X."/>
            <person name="Zhou P."/>
            <person name="Barbe V."/>
            <person name="Bardou P."/>
            <person name="Bechner M."/>
            <person name="Bellec A."/>
            <person name="Berger A."/>
            <person name="Berges H."/>
            <person name="Bidwell S."/>
            <person name="Bisseling T."/>
            <person name="Choisne N."/>
            <person name="Couloux A."/>
            <person name="Denny R."/>
            <person name="Deshpande S."/>
            <person name="Dai X."/>
            <person name="Doyle J.J."/>
            <person name="Dudez A.M."/>
            <person name="Farmer A.D."/>
            <person name="Fouteau S."/>
            <person name="Franken C."/>
            <person name="Gibelin C."/>
            <person name="Gish J."/>
            <person name="Goldstein S."/>
            <person name="Gonzalez A.J."/>
            <person name="Green P.J."/>
            <person name="Hallab A."/>
            <person name="Hartog M."/>
            <person name="Hua A."/>
            <person name="Humphray S.J."/>
            <person name="Jeong D.H."/>
            <person name="Jing Y."/>
            <person name="Jocker A."/>
            <person name="Kenton S.M."/>
            <person name="Kim D.J."/>
            <person name="Klee K."/>
            <person name="Lai H."/>
            <person name="Lang C."/>
            <person name="Lin S."/>
            <person name="Macmil S.L."/>
            <person name="Magdelenat G."/>
            <person name="Matthews L."/>
            <person name="McCorrison J."/>
            <person name="Monaghan E.L."/>
            <person name="Mun J.H."/>
            <person name="Najar F.Z."/>
            <person name="Nicholson C."/>
            <person name="Noirot C."/>
            <person name="O'Bleness M."/>
            <person name="Paule C.R."/>
            <person name="Poulain J."/>
            <person name="Prion F."/>
            <person name="Qin B."/>
            <person name="Qu C."/>
            <person name="Retzel E.F."/>
            <person name="Riddle C."/>
            <person name="Sallet E."/>
            <person name="Samain S."/>
            <person name="Samson N."/>
            <person name="Sanders I."/>
            <person name="Saurat O."/>
            <person name="Scarpelli C."/>
            <person name="Schiex T."/>
            <person name="Segurens B."/>
            <person name="Severin A.J."/>
            <person name="Sherrier D.J."/>
            <person name="Shi R."/>
            <person name="Sims S."/>
            <person name="Singer S.R."/>
            <person name="Sinharoy S."/>
            <person name="Sterck L."/>
            <person name="Viollet A."/>
            <person name="Wang B.B."/>
            <person name="Wang K."/>
            <person name="Wang M."/>
            <person name="Wang X."/>
            <person name="Warfsmann J."/>
            <person name="Weissenbach J."/>
            <person name="White D.D."/>
            <person name="White J.D."/>
            <person name="Wiley G.B."/>
            <person name="Wincker P."/>
            <person name="Xing Y."/>
            <person name="Yang L."/>
            <person name="Yao Z."/>
            <person name="Ying F."/>
            <person name="Zhai J."/>
            <person name="Zhou L."/>
            <person name="Zuber A."/>
            <person name="Denarie J."/>
            <person name="Dixon R.A."/>
            <person name="May G.D."/>
            <person name="Schwartz D.C."/>
            <person name="Rogers J."/>
            <person name="Quetier F."/>
            <person name="Town C.D."/>
            <person name="Roe B.A."/>
        </authorList>
    </citation>
    <scope>NUCLEOTIDE SEQUENCE [LARGE SCALE GENOMIC DNA]</scope>
    <source>
        <strain evidence="1">A17</strain>
        <strain evidence="2 3">cv. Jemalong A17</strain>
    </source>
</reference>
<gene>
    <name evidence="1" type="ordered locus">MTR_3g040610</name>
</gene>
<dbReference type="Proteomes" id="UP000002051">
    <property type="component" value="Chromosome 3"/>
</dbReference>
<accession>A0A072UWR6</accession>
<evidence type="ECO:0000313" key="1">
    <source>
        <dbReference type="EMBL" id="KEH33498.1"/>
    </source>
</evidence>
<proteinExistence type="predicted"/>
<reference evidence="2" key="3">
    <citation type="submission" date="2015-04" db="UniProtKB">
        <authorList>
            <consortium name="EnsemblPlants"/>
        </authorList>
    </citation>
    <scope>IDENTIFICATION</scope>
    <source>
        <strain evidence="2">cv. Jemalong A17</strain>
    </source>
</reference>
<dbReference type="EMBL" id="CM001219">
    <property type="protein sequence ID" value="KEH33498.1"/>
    <property type="molecule type" value="Genomic_DNA"/>
</dbReference>
<name>A0A072UWR6_MEDTR</name>
<keyword evidence="3" id="KW-1185">Reference proteome</keyword>
<reference evidence="1 3" key="2">
    <citation type="journal article" date="2014" name="BMC Genomics">
        <title>An improved genome release (version Mt4.0) for the model legume Medicago truncatula.</title>
        <authorList>
            <person name="Tang H."/>
            <person name="Krishnakumar V."/>
            <person name="Bidwell S."/>
            <person name="Rosen B."/>
            <person name="Chan A."/>
            <person name="Zhou S."/>
            <person name="Gentzbittel L."/>
            <person name="Childs K.L."/>
            <person name="Yandell M."/>
            <person name="Gundlach H."/>
            <person name="Mayer K.F."/>
            <person name="Schwartz D.C."/>
            <person name="Town C.D."/>
        </authorList>
    </citation>
    <scope>GENOME REANNOTATION</scope>
    <source>
        <strain evidence="1">A17</strain>
        <strain evidence="2 3">cv. Jemalong A17</strain>
    </source>
</reference>
<dbReference type="AlphaFoldDB" id="A0A072UWR6"/>
<evidence type="ECO:0000313" key="2">
    <source>
        <dbReference type="EnsemblPlants" id="KEH33498"/>
    </source>
</evidence>
<dbReference type="EnsemblPlants" id="KEH33498">
    <property type="protein sequence ID" value="KEH33498"/>
    <property type="gene ID" value="MTR_3g040610"/>
</dbReference>
<evidence type="ECO:0008006" key="4">
    <source>
        <dbReference type="Google" id="ProtNLM"/>
    </source>
</evidence>
<sequence length="141" mass="15708">MMQAVVENNLYTGYGVGLSNSVMVSHLQFTDDMLLLGDKSWANVRVLRAVLNLFENMSGLKVNFHKSLLVGINIGDSWLIEAAFILNSKVGKYRSCILVCQLEGVRITGKFPRLLGALFVYKRSMEGWGVKKISFLDLAGF</sequence>